<sequence>DHIDMVLIEHIPSVFFCGNIMGTWLTLACVSLLAVIGSCSVASQSLEWDDACGISKYADAGSESRTKRMVGGTPSRKGEFPWVVSIGWGNGDHACNGFIIDKNWILSAQHCFGVGTDPSHLTIWVGNSRTKPHDGTPYVHSRIIFHPMYDYNNGQYKYDIVMMKLSVPLKWTDDVRPICAPELKKSYVNYDAWLAGWGNTHQGGAPTVNLQHAQLSIIDNKYCDRLTGNDKIFDFNICHIGAGDGKDAGDGDSGGVLMVKDKTGRFRAAGIQSWGYWPAGQRTSPCTRITYFMSYINYVRKNK</sequence>
<evidence type="ECO:0000313" key="2">
    <source>
        <dbReference type="Proteomes" id="UP000749559"/>
    </source>
</evidence>
<dbReference type="GO" id="GO:0006508">
    <property type="term" value="P:proteolysis"/>
    <property type="evidence" value="ECO:0007669"/>
    <property type="project" value="InterPro"/>
</dbReference>
<keyword evidence="2" id="KW-1185">Reference proteome</keyword>
<proteinExistence type="predicted"/>
<dbReference type="PANTHER" id="PTHR24252:SF7">
    <property type="entry name" value="HYALIN"/>
    <property type="match status" value="1"/>
</dbReference>
<dbReference type="Pfam" id="PF00089">
    <property type="entry name" value="Trypsin"/>
    <property type="match status" value="1"/>
</dbReference>
<feature type="non-terminal residue" evidence="1">
    <location>
        <position position="1"/>
    </location>
</feature>
<dbReference type="PROSITE" id="PS50240">
    <property type="entry name" value="TRYPSIN_DOM"/>
    <property type="match status" value="1"/>
</dbReference>
<dbReference type="InterPro" id="IPR033116">
    <property type="entry name" value="TRYPSIN_SER"/>
</dbReference>
<dbReference type="InterPro" id="IPR001254">
    <property type="entry name" value="Trypsin_dom"/>
</dbReference>
<comment type="caution">
    <text evidence="1">The sequence shown here is derived from an EMBL/GenBank/DDBJ whole genome shotgun (WGS) entry which is preliminary data.</text>
</comment>
<dbReference type="EMBL" id="CAIIXF020000003">
    <property type="protein sequence ID" value="CAH1779150.1"/>
    <property type="molecule type" value="Genomic_DNA"/>
</dbReference>
<dbReference type="InterPro" id="IPR043504">
    <property type="entry name" value="Peptidase_S1_PA_chymotrypsin"/>
</dbReference>
<reference evidence="1" key="1">
    <citation type="submission" date="2022-03" db="EMBL/GenBank/DDBJ databases">
        <authorList>
            <person name="Martin C."/>
        </authorList>
    </citation>
    <scope>NUCLEOTIDE SEQUENCE</scope>
</reference>
<dbReference type="Gene3D" id="2.40.10.10">
    <property type="entry name" value="Trypsin-like serine proteases"/>
    <property type="match status" value="1"/>
</dbReference>
<dbReference type="InterPro" id="IPR001314">
    <property type="entry name" value="Peptidase_S1A"/>
</dbReference>
<dbReference type="GO" id="GO:0004252">
    <property type="term" value="F:serine-type endopeptidase activity"/>
    <property type="evidence" value="ECO:0007669"/>
    <property type="project" value="InterPro"/>
</dbReference>
<dbReference type="SMART" id="SM00020">
    <property type="entry name" value="Tryp_SPc"/>
    <property type="match status" value="1"/>
</dbReference>
<dbReference type="FunFam" id="2.40.10.10:FF:000068">
    <property type="entry name" value="transmembrane protease serine 2"/>
    <property type="match status" value="1"/>
</dbReference>
<dbReference type="PRINTS" id="PR00722">
    <property type="entry name" value="CHYMOTRYPSIN"/>
</dbReference>
<gene>
    <name evidence="1" type="ORF">OFUS_LOCUS5984</name>
</gene>
<name>A0A8J1TUC4_OWEFU</name>
<dbReference type="OrthoDB" id="5918597at2759"/>
<dbReference type="Proteomes" id="UP000749559">
    <property type="component" value="Unassembled WGS sequence"/>
</dbReference>
<dbReference type="PROSITE" id="PS00135">
    <property type="entry name" value="TRYPSIN_SER"/>
    <property type="match status" value="1"/>
</dbReference>
<evidence type="ECO:0000313" key="1">
    <source>
        <dbReference type="EMBL" id="CAH1779150.1"/>
    </source>
</evidence>
<dbReference type="AlphaFoldDB" id="A0A8J1TUC4"/>
<dbReference type="PANTHER" id="PTHR24252">
    <property type="entry name" value="ACROSIN-RELATED"/>
    <property type="match status" value="1"/>
</dbReference>
<organism evidence="1 2">
    <name type="scientific">Owenia fusiformis</name>
    <name type="common">Polychaete worm</name>
    <dbReference type="NCBI Taxonomy" id="6347"/>
    <lineage>
        <taxon>Eukaryota</taxon>
        <taxon>Metazoa</taxon>
        <taxon>Spiralia</taxon>
        <taxon>Lophotrochozoa</taxon>
        <taxon>Annelida</taxon>
        <taxon>Polychaeta</taxon>
        <taxon>Sedentaria</taxon>
        <taxon>Canalipalpata</taxon>
        <taxon>Sabellida</taxon>
        <taxon>Oweniida</taxon>
        <taxon>Oweniidae</taxon>
        <taxon>Owenia</taxon>
    </lineage>
</organism>
<dbReference type="CDD" id="cd00190">
    <property type="entry name" value="Tryp_SPc"/>
    <property type="match status" value="1"/>
</dbReference>
<protein>
    <submittedName>
        <fullName evidence="1">Uncharacterized protein</fullName>
    </submittedName>
</protein>
<accession>A0A8J1TUC4</accession>
<dbReference type="InterPro" id="IPR009003">
    <property type="entry name" value="Peptidase_S1_PA"/>
</dbReference>
<dbReference type="SUPFAM" id="SSF50494">
    <property type="entry name" value="Trypsin-like serine proteases"/>
    <property type="match status" value="1"/>
</dbReference>